<comment type="caution">
    <text evidence="2">The sequence shown here is derived from an EMBL/GenBank/DDBJ whole genome shotgun (WGS) entry which is preliminary data.</text>
</comment>
<name>A0AAD7NKN5_9AGAR</name>
<evidence type="ECO:0000313" key="3">
    <source>
        <dbReference type="Proteomes" id="UP001215280"/>
    </source>
</evidence>
<proteinExistence type="predicted"/>
<sequence>MTVLFRLNILAGIYYAPMTVLFRLKRSAIGFSINTRRHQTRPSDPTVSIGTGWRGHTTTLENMEGEGAPRDWVEAVANILGPLVYELQVAALAAEGIEWDQIEFLEPVVEPKTGKRGRPKKNINLNYLREATSANRNIKLTALAAALGVHRNTLRKRMQELGIHTGFDALSDNELDQLT</sequence>
<accession>A0AAD7NKN5</accession>
<dbReference type="InterPro" id="IPR042070">
    <property type="entry name" value="PucR_C-HTH_sf"/>
</dbReference>
<reference evidence="2" key="1">
    <citation type="submission" date="2023-03" db="EMBL/GenBank/DDBJ databases">
        <title>Massive genome expansion in bonnet fungi (Mycena s.s.) driven by repeated elements and novel gene families across ecological guilds.</title>
        <authorList>
            <consortium name="Lawrence Berkeley National Laboratory"/>
            <person name="Harder C.B."/>
            <person name="Miyauchi S."/>
            <person name="Viragh M."/>
            <person name="Kuo A."/>
            <person name="Thoen E."/>
            <person name="Andreopoulos B."/>
            <person name="Lu D."/>
            <person name="Skrede I."/>
            <person name="Drula E."/>
            <person name="Henrissat B."/>
            <person name="Morin E."/>
            <person name="Kohler A."/>
            <person name="Barry K."/>
            <person name="LaButti K."/>
            <person name="Morin E."/>
            <person name="Salamov A."/>
            <person name="Lipzen A."/>
            <person name="Mereny Z."/>
            <person name="Hegedus B."/>
            <person name="Baldrian P."/>
            <person name="Stursova M."/>
            <person name="Weitz H."/>
            <person name="Taylor A."/>
            <person name="Grigoriev I.V."/>
            <person name="Nagy L.G."/>
            <person name="Martin F."/>
            <person name="Kauserud H."/>
        </authorList>
    </citation>
    <scope>NUCLEOTIDE SEQUENCE</scope>
    <source>
        <strain evidence="2">CBHHK188m</strain>
    </source>
</reference>
<dbReference type="InterPro" id="IPR025736">
    <property type="entry name" value="PucR_C-HTH_dom"/>
</dbReference>
<protein>
    <recommendedName>
        <fullName evidence="1">PucR C-terminal helix-turn-helix domain-containing protein</fullName>
    </recommendedName>
</protein>
<dbReference type="Gene3D" id="1.10.10.2840">
    <property type="entry name" value="PucR C-terminal helix-turn-helix domain"/>
    <property type="match status" value="1"/>
</dbReference>
<dbReference type="Pfam" id="PF13556">
    <property type="entry name" value="HTH_30"/>
    <property type="match status" value="1"/>
</dbReference>
<dbReference type="Proteomes" id="UP001215280">
    <property type="component" value="Unassembled WGS sequence"/>
</dbReference>
<organism evidence="2 3">
    <name type="scientific">Mycena maculata</name>
    <dbReference type="NCBI Taxonomy" id="230809"/>
    <lineage>
        <taxon>Eukaryota</taxon>
        <taxon>Fungi</taxon>
        <taxon>Dikarya</taxon>
        <taxon>Basidiomycota</taxon>
        <taxon>Agaricomycotina</taxon>
        <taxon>Agaricomycetes</taxon>
        <taxon>Agaricomycetidae</taxon>
        <taxon>Agaricales</taxon>
        <taxon>Marasmiineae</taxon>
        <taxon>Mycenaceae</taxon>
        <taxon>Mycena</taxon>
    </lineage>
</organism>
<gene>
    <name evidence="2" type="ORF">DFH07DRAFT_1016246</name>
</gene>
<feature type="domain" description="PucR C-terminal helix-turn-helix" evidence="1">
    <location>
        <begin position="138"/>
        <end position="170"/>
    </location>
</feature>
<dbReference type="EMBL" id="JARJLG010000037">
    <property type="protein sequence ID" value="KAJ7764538.1"/>
    <property type="molecule type" value="Genomic_DNA"/>
</dbReference>
<evidence type="ECO:0000313" key="2">
    <source>
        <dbReference type="EMBL" id="KAJ7764538.1"/>
    </source>
</evidence>
<dbReference type="AlphaFoldDB" id="A0AAD7NKN5"/>
<evidence type="ECO:0000259" key="1">
    <source>
        <dbReference type="Pfam" id="PF13556"/>
    </source>
</evidence>
<keyword evidence="3" id="KW-1185">Reference proteome</keyword>